<dbReference type="GeneID" id="88223081"/>
<evidence type="ECO:0000256" key="5">
    <source>
        <dbReference type="ARBA" id="ARBA00022975"/>
    </source>
</evidence>
<dbReference type="GO" id="GO:0004152">
    <property type="term" value="F:dihydroorotate dehydrogenase activity"/>
    <property type="evidence" value="ECO:0007669"/>
    <property type="project" value="InterPro"/>
</dbReference>
<gene>
    <name evidence="8" type="ordered locus">MCA0768</name>
</gene>
<dbReference type="EMBL" id="AE017282">
    <property type="protein sequence ID" value="AAU92953.1"/>
    <property type="molecule type" value="Genomic_DNA"/>
</dbReference>
<dbReference type="InterPro" id="IPR005720">
    <property type="entry name" value="Dihydroorotate_DH_cat"/>
</dbReference>
<keyword evidence="6" id="KW-0560">Oxidoreductase</keyword>
<dbReference type="InterPro" id="IPR012135">
    <property type="entry name" value="Dihydroorotate_DH_1_2"/>
</dbReference>
<dbReference type="PANTHER" id="PTHR48109:SF3">
    <property type="entry name" value="SLL0744 PROTEIN"/>
    <property type="match status" value="1"/>
</dbReference>
<dbReference type="RefSeq" id="WP_010960096.1">
    <property type="nucleotide sequence ID" value="NC_002977.6"/>
</dbReference>
<keyword evidence="5" id="KW-0665">Pyrimidine biosynthesis</keyword>
<dbReference type="HOGENOM" id="CLU_042042_4_0_6"/>
<dbReference type="InterPro" id="IPR013785">
    <property type="entry name" value="Aldolase_TIM"/>
</dbReference>
<accession>Q60AS6</accession>
<feature type="domain" description="Dihydroorotate dehydrogenase catalytic" evidence="7">
    <location>
        <begin position="89"/>
        <end position="290"/>
    </location>
</feature>
<evidence type="ECO:0000259" key="7">
    <source>
        <dbReference type="Pfam" id="PF01180"/>
    </source>
</evidence>
<keyword evidence="4" id="KW-0288">FMN</keyword>
<dbReference type="PANTHER" id="PTHR48109">
    <property type="entry name" value="DIHYDROOROTATE DEHYDROGENASE (QUINONE), MITOCHONDRIAL-RELATED"/>
    <property type="match status" value="1"/>
</dbReference>
<reference evidence="8 9" key="1">
    <citation type="journal article" date="2004" name="PLoS Biol.">
        <title>Genomic insights into methanotrophy: the complete genome sequence of Methylococcus capsulatus (Bath).</title>
        <authorList>
            <person name="Ward N.L."/>
            <person name="Larsen O."/>
            <person name="Sakwa J."/>
            <person name="Bruseth L."/>
            <person name="Khouri H.M."/>
            <person name="Durkin A.S."/>
            <person name="Dimitrov G."/>
            <person name="Jiang L."/>
            <person name="Scanlan D."/>
            <person name="Kang K.H."/>
            <person name="Lewis M.R."/>
            <person name="Nelson K.E."/>
            <person name="Methe B.A."/>
            <person name="Wu M."/>
            <person name="Heidelberg J.F."/>
            <person name="Paulsen I.T."/>
            <person name="Fouts D.E."/>
            <person name="Ravel J."/>
            <person name="Tettelin H."/>
            <person name="Ren Q."/>
            <person name="Read T.D."/>
            <person name="DeBoy R.T."/>
            <person name="Seshadri R."/>
            <person name="Salzberg S.L."/>
            <person name="Jensen H.B."/>
            <person name="Birkeland N.K."/>
            <person name="Nelson W.C."/>
            <person name="Dodson R.J."/>
            <person name="Grindhaug S.H."/>
            <person name="Holt I.E."/>
            <person name="Eidhammer I."/>
            <person name="Jonasen I."/>
            <person name="Vanaken S."/>
            <person name="Utterback T.R."/>
            <person name="Feldblyum T.V."/>
            <person name="Fraser C.M."/>
            <person name="Lillehaug J.R."/>
            <person name="Eisen J.A."/>
        </authorList>
    </citation>
    <scope>NUCLEOTIDE SEQUENCE [LARGE SCALE GENOMIC DNA]</scope>
    <source>
        <strain evidence="9">ATCC 33009 / NCIMB 11132 / Bath</strain>
    </source>
</reference>
<name>Q60AS6_METCA</name>
<dbReference type="GO" id="GO:0005737">
    <property type="term" value="C:cytoplasm"/>
    <property type="evidence" value="ECO:0007669"/>
    <property type="project" value="InterPro"/>
</dbReference>
<dbReference type="NCBIfam" id="NF005741">
    <property type="entry name" value="PRK07565.1"/>
    <property type="match status" value="1"/>
</dbReference>
<comment type="pathway">
    <text evidence="2">Pyrimidine metabolism; UMP biosynthesis via de novo pathway.</text>
</comment>
<dbReference type="STRING" id="243233.MCA0768"/>
<evidence type="ECO:0000256" key="6">
    <source>
        <dbReference type="ARBA" id="ARBA00023002"/>
    </source>
</evidence>
<dbReference type="SUPFAM" id="SSF51395">
    <property type="entry name" value="FMN-linked oxidoreductases"/>
    <property type="match status" value="1"/>
</dbReference>
<dbReference type="Proteomes" id="UP000006821">
    <property type="component" value="Chromosome"/>
</dbReference>
<dbReference type="eggNOG" id="COG0167">
    <property type="taxonomic scope" value="Bacteria"/>
</dbReference>
<evidence type="ECO:0000256" key="2">
    <source>
        <dbReference type="ARBA" id="ARBA00004725"/>
    </source>
</evidence>
<protein>
    <recommendedName>
        <fullName evidence="7">Dihydroorotate dehydrogenase catalytic domain-containing protein</fullName>
    </recommendedName>
</protein>
<evidence type="ECO:0000256" key="4">
    <source>
        <dbReference type="ARBA" id="ARBA00022643"/>
    </source>
</evidence>
<evidence type="ECO:0000313" key="8">
    <source>
        <dbReference type="EMBL" id="AAU92953.1"/>
    </source>
</evidence>
<comment type="cofactor">
    <cofactor evidence="1">
        <name>FMN</name>
        <dbReference type="ChEBI" id="CHEBI:58210"/>
    </cofactor>
</comment>
<dbReference type="InterPro" id="IPR050074">
    <property type="entry name" value="DHO_dehydrogenase"/>
</dbReference>
<sequence length="333" mass="36140">MDLSTNYMGLSLKHPVVASASPLSESLHGIRRLEDGGVAAVVLFSLFEEQIQQENEVFSRLLTAGSESFAESLSYFPATTAHHAGPERYLELIRRAVEAVDIPVIASLNCVSDEGWIDYARQIEQAGAHGLELNIYGIETDPTISGGEIEQRYVNSLTAVKSAVHIPVALKLSPYFSAMAHMAVRLERAGADALVLFNRFYQPDVDVERLDLHPSLELSSPSEIRLPLLWIALLHGKLRLSLGATTGVAGAGEVVKYLLAGADAVMTASALLRHGPSYAAVLVKGLEHWMDAHGFASVTLLKGIMGHDRIANPAAYERANYLKVLDSYQMPPV</sequence>
<proteinExistence type="predicted"/>
<organism evidence="8 9">
    <name type="scientific">Methylococcus capsulatus (strain ATCC 33009 / NCIMB 11132 / Bath)</name>
    <dbReference type="NCBI Taxonomy" id="243233"/>
    <lineage>
        <taxon>Bacteria</taxon>
        <taxon>Pseudomonadati</taxon>
        <taxon>Pseudomonadota</taxon>
        <taxon>Gammaproteobacteria</taxon>
        <taxon>Methylococcales</taxon>
        <taxon>Methylococcaceae</taxon>
        <taxon>Methylococcus</taxon>
    </lineage>
</organism>
<dbReference type="PIRSF" id="PIRSF000164">
    <property type="entry name" value="DHO_oxidase"/>
    <property type="match status" value="1"/>
</dbReference>
<dbReference type="GO" id="GO:0044205">
    <property type="term" value="P:'de novo' UMP biosynthetic process"/>
    <property type="evidence" value="ECO:0007669"/>
    <property type="project" value="UniProtKB-UniPathway"/>
</dbReference>
<evidence type="ECO:0000313" key="9">
    <source>
        <dbReference type="Proteomes" id="UP000006821"/>
    </source>
</evidence>
<dbReference type="Gene3D" id="3.20.20.70">
    <property type="entry name" value="Aldolase class I"/>
    <property type="match status" value="1"/>
</dbReference>
<dbReference type="AlphaFoldDB" id="Q60AS6"/>
<keyword evidence="3" id="KW-0285">Flavoprotein</keyword>
<dbReference type="GO" id="GO:0006207">
    <property type="term" value="P:'de novo' pyrimidine nucleobase biosynthetic process"/>
    <property type="evidence" value="ECO:0007669"/>
    <property type="project" value="TreeGrafter"/>
</dbReference>
<evidence type="ECO:0000256" key="1">
    <source>
        <dbReference type="ARBA" id="ARBA00001917"/>
    </source>
</evidence>
<dbReference type="UniPathway" id="UPA00070"/>
<evidence type="ECO:0000256" key="3">
    <source>
        <dbReference type="ARBA" id="ARBA00022630"/>
    </source>
</evidence>
<dbReference type="KEGG" id="mca:MCA0768"/>
<dbReference type="CDD" id="cd04739">
    <property type="entry name" value="DHOD_like"/>
    <property type="match status" value="1"/>
</dbReference>
<dbReference type="Pfam" id="PF01180">
    <property type="entry name" value="DHO_dh"/>
    <property type="match status" value="1"/>
</dbReference>